<evidence type="ECO:0000259" key="5">
    <source>
        <dbReference type="SMART" id="SM00856"/>
    </source>
</evidence>
<protein>
    <recommendedName>
        <fullName evidence="5">Pectinesterase inhibitor domain-containing protein</fullName>
    </recommendedName>
</protein>
<feature type="chain" id="PRO_5044769341" description="Pectinesterase inhibitor domain-containing protein" evidence="4">
    <location>
        <begin position="24"/>
        <end position="180"/>
    </location>
</feature>
<dbReference type="InterPro" id="IPR034088">
    <property type="entry name" value="Pla_a_1-like"/>
</dbReference>
<dbReference type="SUPFAM" id="SSF101148">
    <property type="entry name" value="Plant invertase/pectin methylesterase inhibitor"/>
    <property type="match status" value="1"/>
</dbReference>
<keyword evidence="1 4" id="KW-0732">Signal</keyword>
<reference evidence="6 7" key="1">
    <citation type="submission" date="2024-11" db="EMBL/GenBank/DDBJ databases">
        <title>Chromosome-level genome assembly of Eucalyptus globulus Labill. provides insights into its genome evolution.</title>
        <authorList>
            <person name="Li X."/>
        </authorList>
    </citation>
    <scope>NUCLEOTIDE SEQUENCE [LARGE SCALE GENOMIC DNA]</scope>
    <source>
        <strain evidence="6">CL2024</strain>
        <tissue evidence="6">Fresh tender leaves</tissue>
    </source>
</reference>
<comment type="similarity">
    <text evidence="3">Belongs to the PMEI family.</text>
</comment>
<accession>A0ABD3JBG1</accession>
<dbReference type="InterPro" id="IPR006501">
    <property type="entry name" value="Pectinesterase_inhib_dom"/>
</dbReference>
<evidence type="ECO:0000313" key="6">
    <source>
        <dbReference type="EMBL" id="KAL3725356.1"/>
    </source>
</evidence>
<organism evidence="6 7">
    <name type="scientific">Eucalyptus globulus</name>
    <name type="common">Tasmanian blue gum</name>
    <dbReference type="NCBI Taxonomy" id="34317"/>
    <lineage>
        <taxon>Eukaryota</taxon>
        <taxon>Viridiplantae</taxon>
        <taxon>Streptophyta</taxon>
        <taxon>Embryophyta</taxon>
        <taxon>Tracheophyta</taxon>
        <taxon>Spermatophyta</taxon>
        <taxon>Magnoliopsida</taxon>
        <taxon>eudicotyledons</taxon>
        <taxon>Gunneridae</taxon>
        <taxon>Pentapetalae</taxon>
        <taxon>rosids</taxon>
        <taxon>malvids</taxon>
        <taxon>Myrtales</taxon>
        <taxon>Myrtaceae</taxon>
        <taxon>Myrtoideae</taxon>
        <taxon>Eucalypteae</taxon>
        <taxon>Eucalyptus</taxon>
    </lineage>
</organism>
<proteinExistence type="inferred from homology"/>
<keyword evidence="2" id="KW-1015">Disulfide bond</keyword>
<comment type="caution">
    <text evidence="6">The sequence shown here is derived from an EMBL/GenBank/DDBJ whole genome shotgun (WGS) entry which is preliminary data.</text>
</comment>
<name>A0ABD3JBG1_EUCGL</name>
<feature type="domain" description="Pectinesterase inhibitor" evidence="5">
    <location>
        <begin position="22"/>
        <end position="172"/>
    </location>
</feature>
<evidence type="ECO:0000256" key="1">
    <source>
        <dbReference type="ARBA" id="ARBA00022729"/>
    </source>
</evidence>
<evidence type="ECO:0000313" key="7">
    <source>
        <dbReference type="Proteomes" id="UP001634007"/>
    </source>
</evidence>
<dbReference type="AlphaFoldDB" id="A0ABD3JBG1"/>
<dbReference type="Proteomes" id="UP001634007">
    <property type="component" value="Unassembled WGS sequence"/>
</dbReference>
<gene>
    <name evidence="6" type="ORF">ACJRO7_030381</name>
</gene>
<dbReference type="InterPro" id="IPR035513">
    <property type="entry name" value="Invertase/methylesterase_inhib"/>
</dbReference>
<evidence type="ECO:0000256" key="2">
    <source>
        <dbReference type="ARBA" id="ARBA00023157"/>
    </source>
</evidence>
<dbReference type="PANTHER" id="PTHR35357:SF17">
    <property type="entry name" value="PECTINESTERASE INHIBITOR 12"/>
    <property type="match status" value="1"/>
</dbReference>
<dbReference type="NCBIfam" id="TIGR01614">
    <property type="entry name" value="PME_inhib"/>
    <property type="match status" value="1"/>
</dbReference>
<sequence>MNRAFSISSLFLILFLIFHRVQSAKDIVWNTRKKLADSDPNYNFAIFVKSLGSNPKSHGADLERLGLIWLKLLQANLTDTTKYIKQLLEQNLEQRQLKALSLCLDAYLSSEGMDVTPTYREKRYFDVNIWVYRVLTNENICDTQGSEKKGIIPPLTKCNANIFQLSFIVSSIMAVLRGRE</sequence>
<dbReference type="SMART" id="SM00856">
    <property type="entry name" value="PMEI"/>
    <property type="match status" value="1"/>
</dbReference>
<dbReference type="Pfam" id="PF04043">
    <property type="entry name" value="PMEI"/>
    <property type="match status" value="1"/>
</dbReference>
<dbReference type="CDD" id="cd15795">
    <property type="entry name" value="PMEI-Pla_a_1_like"/>
    <property type="match status" value="1"/>
</dbReference>
<dbReference type="PANTHER" id="PTHR35357">
    <property type="entry name" value="OS02G0537100 PROTEIN"/>
    <property type="match status" value="1"/>
</dbReference>
<evidence type="ECO:0000256" key="4">
    <source>
        <dbReference type="SAM" id="SignalP"/>
    </source>
</evidence>
<evidence type="ECO:0000256" key="3">
    <source>
        <dbReference type="ARBA" id="ARBA00038471"/>
    </source>
</evidence>
<dbReference type="Gene3D" id="1.20.140.40">
    <property type="entry name" value="Invertase/pectin methylesterase inhibitor family protein"/>
    <property type="match status" value="1"/>
</dbReference>
<keyword evidence="7" id="KW-1185">Reference proteome</keyword>
<dbReference type="EMBL" id="JBJKBG010000008">
    <property type="protein sequence ID" value="KAL3725356.1"/>
    <property type="molecule type" value="Genomic_DNA"/>
</dbReference>
<feature type="signal peptide" evidence="4">
    <location>
        <begin position="1"/>
        <end position="23"/>
    </location>
</feature>